<dbReference type="GO" id="GO:0016758">
    <property type="term" value="F:hexosyltransferase activity"/>
    <property type="evidence" value="ECO:0007669"/>
    <property type="project" value="UniProtKB-ARBA"/>
</dbReference>
<dbReference type="Pfam" id="PF06722">
    <property type="entry name" value="EryCIII-like_C"/>
    <property type="match status" value="1"/>
</dbReference>
<dbReference type="CDD" id="cd03784">
    <property type="entry name" value="GT1_Gtf-like"/>
    <property type="match status" value="1"/>
</dbReference>
<dbReference type="FunFam" id="3.40.50.2000:FF:000072">
    <property type="entry name" value="Glycosyl transferase"/>
    <property type="match status" value="1"/>
</dbReference>
<dbReference type="AlphaFoldDB" id="A0A1L7WSM5"/>
<dbReference type="EMBL" id="FJOG01000007">
    <property type="protein sequence ID" value="CZR55772.1"/>
    <property type="molecule type" value="Genomic_DNA"/>
</dbReference>
<dbReference type="Gene3D" id="3.40.50.2000">
    <property type="entry name" value="Glycogen Phosphorylase B"/>
    <property type="match status" value="2"/>
</dbReference>
<dbReference type="GO" id="GO:0008194">
    <property type="term" value="F:UDP-glycosyltransferase activity"/>
    <property type="evidence" value="ECO:0007669"/>
    <property type="project" value="InterPro"/>
</dbReference>
<proteinExistence type="predicted"/>
<keyword evidence="1" id="KW-0808">Transferase</keyword>
<sequence length="424" mass="46619">MPATGHINIFQPAAHELVKHSHTVYWLTGPAYESSVIATGATFIPFSPACMGAFLPALSTDQTRHGTGLSAAIATLIEIFVSPVPHVIDQYQEILKDFKADILLVDLCSLPALVLRELGGPRYATLSVNPFVTLVPEIPPWGSSHFPATTWLGKMLNWIQHLIANWLVLSKVNDALNIERAKLGLSEPLRGIDAYPKCSISRDLHMVPTTMAFEFPRKGVGEHVKFVGPLMPLMGEGWKRPKWWREVVNAEEEGLNIVHVTQGTFATASQNLIKPTIEALAGEDDVLLVVTTPDAEKLNEQMKIPQNVRIEKWLPHQELLKNVKVMITNGGYGGVLTALSFGVPLVGAGLTEDKAMVNSRIAWSGAGIDLKTNTPGSRKIREAVRKVLDNPKYKRVAMRIQEDFAKHNGAETVCESLEHCANNQ</sequence>
<dbReference type="Proteomes" id="UP000184330">
    <property type="component" value="Unassembled WGS sequence"/>
</dbReference>
<dbReference type="SUPFAM" id="SSF53756">
    <property type="entry name" value="UDP-Glycosyltransferase/glycogen phosphorylase"/>
    <property type="match status" value="1"/>
</dbReference>
<reference evidence="3 4" key="1">
    <citation type="submission" date="2016-03" db="EMBL/GenBank/DDBJ databases">
        <authorList>
            <person name="Ploux O."/>
        </authorList>
    </citation>
    <scope>NUCLEOTIDE SEQUENCE [LARGE SCALE GENOMIC DNA]</scope>
    <source>
        <strain evidence="3 4">UAMH 11012</strain>
    </source>
</reference>
<dbReference type="PANTHER" id="PTHR48050">
    <property type="entry name" value="STEROL 3-BETA-GLUCOSYLTRANSFERASE"/>
    <property type="match status" value="1"/>
</dbReference>
<gene>
    <name evidence="3" type="ORF">PAC_05660</name>
</gene>
<name>A0A1L7WSM5_9HELO</name>
<dbReference type="InterPro" id="IPR010610">
    <property type="entry name" value="EryCIII-like_C"/>
</dbReference>
<dbReference type="PANTHER" id="PTHR48050:SF13">
    <property type="entry name" value="STEROL 3-BETA-GLUCOSYLTRANSFERASE UGT80A2"/>
    <property type="match status" value="1"/>
</dbReference>
<dbReference type="InterPro" id="IPR050426">
    <property type="entry name" value="Glycosyltransferase_28"/>
</dbReference>
<evidence type="ECO:0000313" key="4">
    <source>
        <dbReference type="Proteomes" id="UP000184330"/>
    </source>
</evidence>
<dbReference type="STRING" id="576137.A0A1L7WSM5"/>
<accession>A0A1L7WSM5</accession>
<evidence type="ECO:0000259" key="2">
    <source>
        <dbReference type="Pfam" id="PF06722"/>
    </source>
</evidence>
<dbReference type="InterPro" id="IPR002213">
    <property type="entry name" value="UDP_glucos_trans"/>
</dbReference>
<protein>
    <recommendedName>
        <fullName evidence="2">Erythromycin biosynthesis protein CIII-like C-terminal domain-containing protein</fullName>
    </recommendedName>
</protein>
<feature type="domain" description="Erythromycin biosynthesis protein CIII-like C-terminal" evidence="2">
    <location>
        <begin position="289"/>
        <end position="416"/>
    </location>
</feature>
<dbReference type="OrthoDB" id="5835829at2759"/>
<evidence type="ECO:0000256" key="1">
    <source>
        <dbReference type="ARBA" id="ARBA00022679"/>
    </source>
</evidence>
<keyword evidence="4" id="KW-1185">Reference proteome</keyword>
<evidence type="ECO:0000313" key="3">
    <source>
        <dbReference type="EMBL" id="CZR55772.1"/>
    </source>
</evidence>
<organism evidence="3 4">
    <name type="scientific">Phialocephala subalpina</name>
    <dbReference type="NCBI Taxonomy" id="576137"/>
    <lineage>
        <taxon>Eukaryota</taxon>
        <taxon>Fungi</taxon>
        <taxon>Dikarya</taxon>
        <taxon>Ascomycota</taxon>
        <taxon>Pezizomycotina</taxon>
        <taxon>Leotiomycetes</taxon>
        <taxon>Helotiales</taxon>
        <taxon>Mollisiaceae</taxon>
        <taxon>Phialocephala</taxon>
        <taxon>Phialocephala fortinii species complex</taxon>
    </lineage>
</organism>